<dbReference type="GO" id="GO:0046872">
    <property type="term" value="F:metal ion binding"/>
    <property type="evidence" value="ECO:0007669"/>
    <property type="project" value="UniProtKB-KW"/>
</dbReference>
<protein>
    <recommendedName>
        <fullName evidence="5">Cytochrome c domain-containing protein</fullName>
    </recommendedName>
</protein>
<accession>A0A238H561</accession>
<dbReference type="InterPro" id="IPR051395">
    <property type="entry name" value="Cytochrome_c_Peroxidase/MauG"/>
</dbReference>
<evidence type="ECO:0000256" key="3">
    <source>
        <dbReference type="ARBA" id="ARBA00023004"/>
    </source>
</evidence>
<dbReference type="AlphaFoldDB" id="A0A238H561"/>
<dbReference type="PROSITE" id="PS51007">
    <property type="entry name" value="CYTC"/>
    <property type="match status" value="1"/>
</dbReference>
<dbReference type="PANTHER" id="PTHR30600">
    <property type="entry name" value="CYTOCHROME C PEROXIDASE-RELATED"/>
    <property type="match status" value="1"/>
</dbReference>
<evidence type="ECO:0000313" key="6">
    <source>
        <dbReference type="EMBL" id="SMG00237.1"/>
    </source>
</evidence>
<proteinExistence type="predicted"/>
<dbReference type="GO" id="GO:0004130">
    <property type="term" value="F:cytochrome-c peroxidase activity"/>
    <property type="evidence" value="ECO:0007669"/>
    <property type="project" value="TreeGrafter"/>
</dbReference>
<dbReference type="InterPro" id="IPR036909">
    <property type="entry name" value="Cyt_c-like_dom_sf"/>
</dbReference>
<keyword evidence="1 4" id="KW-0349">Heme</keyword>
<evidence type="ECO:0000313" key="7">
    <source>
        <dbReference type="Proteomes" id="UP000198460"/>
    </source>
</evidence>
<sequence>MSIAKQWPFAIAGAFVSTVLPWGNHAEAQLLDQAAIRSPLAAGCNGQPDSTPVPTDPRTLVVPGVNTNPNAAVQFNAFFVDLHNPPSPYVKRLPSRPTTCGAWRASVARGQNNLQTRQYFQPMALASSYYNIWQVWGYAQRPADFDDQVAKRYGLYPAPFRNPYPLPGEDPNLTNGGSGQLPLGLIQGKDDSGKWTGMIAASCSSCHDSRLGSTTESAFTYGHSNSANDSGLIASDLLRSNILTSPGVLLPIPWSVGRGSSDAIGLVTLLPALFDMDNLMLSPSPLEYKVNSPAAGMTKAPTWWTRAFKTRQFWDGALTSDNVHSEMAFGVANISRTAAQRRNLESEFDDINNFLLSMSPAPYPQPINTTLANQGAVIFHERNLWANGANAGIPKPPGNGSCASCHGVYSPKYVNDPNYLPDPRLKGVAGVVTPIQTIQTDPQRMQLMASDFQRRAWASSWWAYNELSPSWYAYYGDNQLNPLDITASQLRRVPRAAYDNGIGPLYSPIGPNQWALPIGYVAPPLYGAWANAPYFHNGSVPTIWGVLKPSDRPNAWTRPYSPPGIGGKNQGFDYSYASYDFQNLGWKYTAVNCNNTSATSPYVPCNGQATPDQLFSAWNNVMAKYFNLAYQSPPPITDQQIQSRMIYNSNLYGNSNAGHTFTQSLTDAERLALIEYLKTL</sequence>
<evidence type="ECO:0000259" key="5">
    <source>
        <dbReference type="PROSITE" id="PS51007"/>
    </source>
</evidence>
<evidence type="ECO:0000256" key="1">
    <source>
        <dbReference type="ARBA" id="ARBA00022617"/>
    </source>
</evidence>
<dbReference type="EMBL" id="FXAN01000051">
    <property type="protein sequence ID" value="SMG00237.1"/>
    <property type="molecule type" value="Genomic_DNA"/>
</dbReference>
<gene>
    <name evidence="6" type="ORF">BSIN_3305</name>
</gene>
<feature type="domain" description="Cytochrome c" evidence="5">
    <location>
        <begin position="370"/>
        <end position="680"/>
    </location>
</feature>
<dbReference type="SUPFAM" id="SSF46626">
    <property type="entry name" value="Cytochrome c"/>
    <property type="match status" value="2"/>
</dbReference>
<dbReference type="InterPro" id="IPR009056">
    <property type="entry name" value="Cyt_c-like_dom"/>
</dbReference>
<dbReference type="Proteomes" id="UP000198460">
    <property type="component" value="Unassembled WGS sequence"/>
</dbReference>
<dbReference type="Gene3D" id="1.10.760.10">
    <property type="entry name" value="Cytochrome c-like domain"/>
    <property type="match status" value="2"/>
</dbReference>
<dbReference type="GO" id="GO:0009055">
    <property type="term" value="F:electron transfer activity"/>
    <property type="evidence" value="ECO:0007669"/>
    <property type="project" value="InterPro"/>
</dbReference>
<organism evidence="6 7">
    <name type="scientific">Burkholderia singularis</name>
    <dbReference type="NCBI Taxonomy" id="1503053"/>
    <lineage>
        <taxon>Bacteria</taxon>
        <taxon>Pseudomonadati</taxon>
        <taxon>Pseudomonadota</taxon>
        <taxon>Betaproteobacteria</taxon>
        <taxon>Burkholderiales</taxon>
        <taxon>Burkholderiaceae</taxon>
        <taxon>Burkholderia</taxon>
        <taxon>pseudomallei group</taxon>
    </lineage>
</organism>
<evidence type="ECO:0000256" key="2">
    <source>
        <dbReference type="ARBA" id="ARBA00022723"/>
    </source>
</evidence>
<dbReference type="SMR" id="A0A238H561"/>
<keyword evidence="2 4" id="KW-0479">Metal-binding</keyword>
<dbReference type="Pfam" id="PF21419">
    <property type="entry name" value="RoxA-like_Cyt-c"/>
    <property type="match status" value="1"/>
</dbReference>
<evidence type="ECO:0000256" key="4">
    <source>
        <dbReference type="PROSITE-ProRule" id="PRU00433"/>
    </source>
</evidence>
<dbReference type="GO" id="GO:0020037">
    <property type="term" value="F:heme binding"/>
    <property type="evidence" value="ECO:0007669"/>
    <property type="project" value="InterPro"/>
</dbReference>
<reference evidence="6 7" key="1">
    <citation type="submission" date="2017-04" db="EMBL/GenBank/DDBJ databases">
        <authorList>
            <person name="Afonso C.L."/>
            <person name="Miller P.J."/>
            <person name="Scott M.A."/>
            <person name="Spackman E."/>
            <person name="Goraichik I."/>
            <person name="Dimitrov K.M."/>
            <person name="Suarez D.L."/>
            <person name="Swayne D.E."/>
        </authorList>
    </citation>
    <scope>NUCLEOTIDE SEQUENCE [LARGE SCALE GENOMIC DNA]</scope>
    <source>
        <strain evidence="6">LMG 28154</strain>
    </source>
</reference>
<keyword evidence="3 4" id="KW-0408">Iron</keyword>
<dbReference type="PANTHER" id="PTHR30600:SF9">
    <property type="entry name" value="BLR7738 PROTEIN"/>
    <property type="match status" value="1"/>
</dbReference>
<name>A0A238H561_9BURK</name>